<accession>A0A8K0NYA6</accession>
<comment type="subcellular location">
    <subcellularLocation>
        <location evidence="1">Secreted</location>
    </subcellularLocation>
</comment>
<dbReference type="GO" id="GO:0004601">
    <property type="term" value="F:peroxidase activity"/>
    <property type="evidence" value="ECO:0007669"/>
    <property type="project" value="UniProtKB-KW"/>
</dbReference>
<dbReference type="GO" id="GO:0005576">
    <property type="term" value="C:extracellular region"/>
    <property type="evidence" value="ECO:0007669"/>
    <property type="project" value="UniProtKB-SubCell"/>
</dbReference>
<dbReference type="PANTHER" id="PTHR11475">
    <property type="entry name" value="OXIDASE/PEROXIDASE"/>
    <property type="match status" value="1"/>
</dbReference>
<keyword evidence="4" id="KW-0325">Glycoprotein</keyword>
<evidence type="ECO:0000313" key="6">
    <source>
        <dbReference type="Proteomes" id="UP000792457"/>
    </source>
</evidence>
<keyword evidence="3" id="KW-0575">Peroxidase</keyword>
<reference evidence="5" key="2">
    <citation type="submission" date="2017-10" db="EMBL/GenBank/DDBJ databases">
        <title>Ladona fulva Genome sequencing and assembly.</title>
        <authorList>
            <person name="Murali S."/>
            <person name="Richards S."/>
            <person name="Bandaranaike D."/>
            <person name="Bellair M."/>
            <person name="Blankenburg K."/>
            <person name="Chao H."/>
            <person name="Dinh H."/>
            <person name="Doddapaneni H."/>
            <person name="Dugan-Rocha S."/>
            <person name="Elkadiri S."/>
            <person name="Gnanaolivu R."/>
            <person name="Hernandez B."/>
            <person name="Skinner E."/>
            <person name="Javaid M."/>
            <person name="Lee S."/>
            <person name="Li M."/>
            <person name="Ming W."/>
            <person name="Munidasa M."/>
            <person name="Muniz J."/>
            <person name="Nguyen L."/>
            <person name="Hughes D."/>
            <person name="Osuji N."/>
            <person name="Pu L.-L."/>
            <person name="Puazo M."/>
            <person name="Qu C."/>
            <person name="Quiroz J."/>
            <person name="Raj R."/>
            <person name="Weissenberger G."/>
            <person name="Xin Y."/>
            <person name="Zou X."/>
            <person name="Han Y."/>
            <person name="Worley K."/>
            <person name="Muzny D."/>
            <person name="Gibbs R."/>
        </authorList>
    </citation>
    <scope>NUCLEOTIDE SEQUENCE</scope>
    <source>
        <strain evidence="5">Sampled in the wild</strain>
    </source>
</reference>
<evidence type="ECO:0000256" key="3">
    <source>
        <dbReference type="ARBA" id="ARBA00022559"/>
    </source>
</evidence>
<dbReference type="Pfam" id="PF03098">
    <property type="entry name" value="An_peroxidase"/>
    <property type="match status" value="1"/>
</dbReference>
<proteinExistence type="predicted"/>
<reference evidence="5" key="1">
    <citation type="submission" date="2013-04" db="EMBL/GenBank/DDBJ databases">
        <authorList>
            <person name="Qu J."/>
            <person name="Murali S.C."/>
            <person name="Bandaranaike D."/>
            <person name="Bellair M."/>
            <person name="Blankenburg K."/>
            <person name="Chao H."/>
            <person name="Dinh H."/>
            <person name="Doddapaneni H."/>
            <person name="Downs B."/>
            <person name="Dugan-Rocha S."/>
            <person name="Elkadiri S."/>
            <person name="Gnanaolivu R.D."/>
            <person name="Hernandez B."/>
            <person name="Javaid M."/>
            <person name="Jayaseelan J.C."/>
            <person name="Lee S."/>
            <person name="Li M."/>
            <person name="Ming W."/>
            <person name="Munidasa M."/>
            <person name="Muniz J."/>
            <person name="Nguyen L."/>
            <person name="Ongeri F."/>
            <person name="Osuji N."/>
            <person name="Pu L.-L."/>
            <person name="Puazo M."/>
            <person name="Qu C."/>
            <person name="Quiroz J."/>
            <person name="Raj R."/>
            <person name="Weissenberger G."/>
            <person name="Xin Y."/>
            <person name="Zou X."/>
            <person name="Han Y."/>
            <person name="Richards S."/>
            <person name="Worley K."/>
            <person name="Muzny D."/>
            <person name="Gibbs R."/>
        </authorList>
    </citation>
    <scope>NUCLEOTIDE SEQUENCE</scope>
    <source>
        <strain evidence="5">Sampled in the wild</strain>
    </source>
</reference>
<evidence type="ECO:0000313" key="5">
    <source>
        <dbReference type="EMBL" id="KAG8226506.1"/>
    </source>
</evidence>
<keyword evidence="6" id="KW-1185">Reference proteome</keyword>
<dbReference type="PRINTS" id="PR00457">
    <property type="entry name" value="ANPEROXIDASE"/>
</dbReference>
<dbReference type="InterPro" id="IPR019791">
    <property type="entry name" value="Haem_peroxidase_animal"/>
</dbReference>
<organism evidence="5 6">
    <name type="scientific">Ladona fulva</name>
    <name type="common">Scarce chaser dragonfly</name>
    <name type="synonym">Libellula fulva</name>
    <dbReference type="NCBI Taxonomy" id="123851"/>
    <lineage>
        <taxon>Eukaryota</taxon>
        <taxon>Metazoa</taxon>
        <taxon>Ecdysozoa</taxon>
        <taxon>Arthropoda</taxon>
        <taxon>Hexapoda</taxon>
        <taxon>Insecta</taxon>
        <taxon>Pterygota</taxon>
        <taxon>Palaeoptera</taxon>
        <taxon>Odonata</taxon>
        <taxon>Epiprocta</taxon>
        <taxon>Anisoptera</taxon>
        <taxon>Libelluloidea</taxon>
        <taxon>Libellulidae</taxon>
        <taxon>Ladona</taxon>
    </lineage>
</organism>
<dbReference type="PANTHER" id="PTHR11475:SF4">
    <property type="entry name" value="CHORION PEROXIDASE"/>
    <property type="match status" value="1"/>
</dbReference>
<keyword evidence="3" id="KW-0560">Oxidoreductase</keyword>
<dbReference type="InterPro" id="IPR010255">
    <property type="entry name" value="Haem_peroxidase_sf"/>
</dbReference>
<keyword evidence="2" id="KW-0964">Secreted</keyword>
<dbReference type="AlphaFoldDB" id="A0A8K0NYA6"/>
<dbReference type="Gene3D" id="1.10.640.10">
    <property type="entry name" value="Haem peroxidase domain superfamily, animal type"/>
    <property type="match status" value="1"/>
</dbReference>
<gene>
    <name evidence="5" type="ORF">J437_LFUL019366</name>
</gene>
<protein>
    <recommendedName>
        <fullName evidence="7">Peroxidase</fullName>
    </recommendedName>
</protein>
<feature type="non-terminal residue" evidence="5">
    <location>
        <position position="1"/>
    </location>
</feature>
<dbReference type="GO" id="GO:0006979">
    <property type="term" value="P:response to oxidative stress"/>
    <property type="evidence" value="ECO:0007669"/>
    <property type="project" value="InterPro"/>
</dbReference>
<dbReference type="EMBL" id="KZ308285">
    <property type="protein sequence ID" value="KAG8226506.1"/>
    <property type="molecule type" value="Genomic_DNA"/>
</dbReference>
<dbReference type="GO" id="GO:0020037">
    <property type="term" value="F:heme binding"/>
    <property type="evidence" value="ECO:0007669"/>
    <property type="project" value="InterPro"/>
</dbReference>
<evidence type="ECO:0000256" key="4">
    <source>
        <dbReference type="ARBA" id="ARBA00023180"/>
    </source>
</evidence>
<dbReference type="Proteomes" id="UP000792457">
    <property type="component" value="Unassembled WGS sequence"/>
</dbReference>
<dbReference type="OrthoDB" id="823504at2759"/>
<name>A0A8K0NYA6_LADFU</name>
<dbReference type="PROSITE" id="PS50292">
    <property type="entry name" value="PEROXIDASE_3"/>
    <property type="match status" value="1"/>
</dbReference>
<evidence type="ECO:0008006" key="7">
    <source>
        <dbReference type="Google" id="ProtNLM"/>
    </source>
</evidence>
<evidence type="ECO:0000256" key="1">
    <source>
        <dbReference type="ARBA" id="ARBA00004613"/>
    </source>
</evidence>
<evidence type="ECO:0000256" key="2">
    <source>
        <dbReference type="ARBA" id="ARBA00022525"/>
    </source>
</evidence>
<dbReference type="SUPFAM" id="SSF48113">
    <property type="entry name" value="Heme-dependent peroxidases"/>
    <property type="match status" value="1"/>
</dbReference>
<sequence>MLEDIPPKCIPIKIPRDDPFYSKFHIGCFGMRRAGILNTTGCSYPEKHQIHTGTHFMDMSSVYSNSVNGVNKLRKFVKGLLRAKILPRPHRRKDIYLPQVAKPTRSCFVGNDSAPCYESGDFRVNQNLGLVVFQTIFLREHNRIAKELYEMHPEWSDETLFQEARRISIAQYLHITYNEFLPAVI</sequence>
<dbReference type="InterPro" id="IPR037120">
    <property type="entry name" value="Haem_peroxidase_sf_animal"/>
</dbReference>
<comment type="caution">
    <text evidence="5">The sequence shown here is derived from an EMBL/GenBank/DDBJ whole genome shotgun (WGS) entry which is preliminary data.</text>
</comment>